<gene>
    <name evidence="12" type="ORF">AWZ03_005839</name>
</gene>
<evidence type="ECO:0000256" key="6">
    <source>
        <dbReference type="ARBA" id="ARBA00023054"/>
    </source>
</evidence>
<dbReference type="PANTHER" id="PTHR19853">
    <property type="entry name" value="WD REPEAT CONTAINING PROTEIN 3 WDR3"/>
    <property type="match status" value="1"/>
</dbReference>
<evidence type="ECO:0000313" key="13">
    <source>
        <dbReference type="Proteomes" id="UP000295192"/>
    </source>
</evidence>
<dbReference type="GO" id="GO:0005813">
    <property type="term" value="C:centrosome"/>
    <property type="evidence" value="ECO:0007669"/>
    <property type="project" value="UniProtKB-SubCell"/>
</dbReference>
<feature type="coiled-coil region" evidence="9">
    <location>
        <begin position="773"/>
        <end position="834"/>
    </location>
</feature>
<dbReference type="SUPFAM" id="SSF47923">
    <property type="entry name" value="Ypt/Rab-GAP domain of gyp1p"/>
    <property type="match status" value="1"/>
</dbReference>
<feature type="region of interest" description="Disordered" evidence="10">
    <location>
        <begin position="64"/>
        <end position="85"/>
    </location>
</feature>
<keyword evidence="5" id="KW-0677">Repeat</keyword>
<dbReference type="Gene3D" id="1.10.472.80">
    <property type="entry name" value="Ypt/Rab-GAP domain of gyp1p, domain 3"/>
    <property type="match status" value="1"/>
</dbReference>
<keyword evidence="13" id="KW-1185">Reference proteome</keyword>
<comment type="subcellular location">
    <subcellularLocation>
        <location evidence="1">Cell projection</location>
        <location evidence="1">Cilium</location>
    </subcellularLocation>
    <subcellularLocation>
        <location evidence="2">Cytoplasm</location>
        <location evidence="2">Cytoskeleton</location>
        <location evidence="2">Microtubule organizing center</location>
        <location evidence="2">Centrosome</location>
    </subcellularLocation>
</comment>
<comment type="caution">
    <text evidence="12">The sequence shown here is derived from an EMBL/GenBank/DDBJ whole genome shotgun (WGS) entry which is preliminary data.</text>
</comment>
<dbReference type="PROSITE" id="PS50086">
    <property type="entry name" value="TBC_RABGAP"/>
    <property type="match status" value="1"/>
</dbReference>
<dbReference type="GO" id="GO:0036064">
    <property type="term" value="C:ciliary basal body"/>
    <property type="evidence" value="ECO:0007669"/>
    <property type="project" value="TreeGrafter"/>
</dbReference>
<dbReference type="OrthoDB" id="5578278at2759"/>
<evidence type="ECO:0000259" key="11">
    <source>
        <dbReference type="PROSITE" id="PS50086"/>
    </source>
</evidence>
<dbReference type="InterPro" id="IPR000195">
    <property type="entry name" value="Rab-GAP-TBC_dom"/>
</dbReference>
<feature type="domain" description="Rab-GAP TBC" evidence="11">
    <location>
        <begin position="512"/>
        <end position="687"/>
    </location>
</feature>
<dbReference type="KEGG" id="dnv:108654706"/>
<dbReference type="InterPro" id="IPR035969">
    <property type="entry name" value="Rab-GAP_TBC_sf"/>
</dbReference>
<dbReference type="SUPFAM" id="SSF50978">
    <property type="entry name" value="WD40 repeat-like"/>
    <property type="match status" value="1"/>
</dbReference>
<keyword evidence="6 9" id="KW-0175">Coiled coil</keyword>
<dbReference type="InterPro" id="IPR051570">
    <property type="entry name" value="TBC1_cilium_biogenesis"/>
</dbReference>
<dbReference type="PANTHER" id="PTHR19853:SF1">
    <property type="entry name" value="TBC1 DOMAIN FAMILY MEMBER 31"/>
    <property type="match status" value="1"/>
</dbReference>
<dbReference type="OMA" id="GCYPEKY"/>
<evidence type="ECO:0000256" key="8">
    <source>
        <dbReference type="ARBA" id="ARBA00023273"/>
    </source>
</evidence>
<evidence type="ECO:0000256" key="4">
    <source>
        <dbReference type="ARBA" id="ARBA00022574"/>
    </source>
</evidence>
<name>A0A484BIS7_DRONA</name>
<keyword evidence="8" id="KW-0966">Cell projection</keyword>
<feature type="region of interest" description="Disordered" evidence="10">
    <location>
        <begin position="949"/>
        <end position="969"/>
    </location>
</feature>
<keyword evidence="3" id="KW-0963">Cytoplasm</keyword>
<evidence type="ECO:0000256" key="10">
    <source>
        <dbReference type="SAM" id="MobiDB-lite"/>
    </source>
</evidence>
<evidence type="ECO:0000256" key="7">
    <source>
        <dbReference type="ARBA" id="ARBA00023212"/>
    </source>
</evidence>
<evidence type="ECO:0000313" key="12">
    <source>
        <dbReference type="EMBL" id="TDG47695.1"/>
    </source>
</evidence>
<dbReference type="GO" id="GO:0060271">
    <property type="term" value="P:cilium assembly"/>
    <property type="evidence" value="ECO:0007669"/>
    <property type="project" value="TreeGrafter"/>
</dbReference>
<evidence type="ECO:0000256" key="5">
    <source>
        <dbReference type="ARBA" id="ARBA00022737"/>
    </source>
</evidence>
<proteinExistence type="predicted"/>
<accession>A0A484BIS7</accession>
<dbReference type="Proteomes" id="UP000295192">
    <property type="component" value="Unassembled WGS sequence"/>
</dbReference>
<dbReference type="InterPro" id="IPR015943">
    <property type="entry name" value="WD40/YVTN_repeat-like_dom_sf"/>
</dbReference>
<evidence type="ECO:0000256" key="9">
    <source>
        <dbReference type="SAM" id="Coils"/>
    </source>
</evidence>
<feature type="compositionally biased region" description="Polar residues" evidence="10">
    <location>
        <begin position="955"/>
        <end position="967"/>
    </location>
</feature>
<protein>
    <recommendedName>
        <fullName evidence="11">Rab-GAP TBC domain-containing protein</fullName>
    </recommendedName>
</protein>
<evidence type="ECO:0000256" key="3">
    <source>
        <dbReference type="ARBA" id="ARBA00022490"/>
    </source>
</evidence>
<keyword evidence="7" id="KW-0206">Cytoskeleton</keyword>
<dbReference type="EMBL" id="LSRL02000040">
    <property type="protein sequence ID" value="TDG47695.1"/>
    <property type="molecule type" value="Genomic_DNA"/>
</dbReference>
<dbReference type="STRING" id="7232.A0A484BIS7"/>
<evidence type="ECO:0000256" key="2">
    <source>
        <dbReference type="ARBA" id="ARBA00004300"/>
    </source>
</evidence>
<dbReference type="Gene3D" id="2.130.10.10">
    <property type="entry name" value="YVTN repeat-like/Quinoprotein amine dehydrogenase"/>
    <property type="match status" value="2"/>
</dbReference>
<keyword evidence="4" id="KW-0853">WD repeat</keyword>
<reference evidence="12 13" key="1">
    <citation type="journal article" date="2019" name="J. Hered.">
        <title>An Improved Genome Assembly for Drosophila navojoa, the Basal Species in the mojavensis Cluster.</title>
        <authorList>
            <person name="Vanderlinde T."/>
            <person name="Dupim E.G."/>
            <person name="Nazario-Yepiz N.O."/>
            <person name="Carvalho A.B."/>
        </authorList>
    </citation>
    <scope>NUCLEOTIDE SEQUENCE [LARGE SCALE GENOMIC DNA]</scope>
    <source>
        <strain evidence="12">Navoj_Jal97</strain>
        <tissue evidence="12">Whole organism</tissue>
    </source>
</reference>
<dbReference type="Pfam" id="PF00566">
    <property type="entry name" value="RabGAP-TBC"/>
    <property type="match status" value="1"/>
</dbReference>
<organism evidence="12 13">
    <name type="scientific">Drosophila navojoa</name>
    <name type="common">Fruit fly</name>
    <dbReference type="NCBI Taxonomy" id="7232"/>
    <lineage>
        <taxon>Eukaryota</taxon>
        <taxon>Metazoa</taxon>
        <taxon>Ecdysozoa</taxon>
        <taxon>Arthropoda</taxon>
        <taxon>Hexapoda</taxon>
        <taxon>Insecta</taxon>
        <taxon>Pterygota</taxon>
        <taxon>Neoptera</taxon>
        <taxon>Endopterygota</taxon>
        <taxon>Diptera</taxon>
        <taxon>Brachycera</taxon>
        <taxon>Muscomorpha</taxon>
        <taxon>Ephydroidea</taxon>
        <taxon>Drosophilidae</taxon>
        <taxon>Drosophila</taxon>
    </lineage>
</organism>
<dbReference type="AlphaFoldDB" id="A0A484BIS7"/>
<dbReference type="InterPro" id="IPR036322">
    <property type="entry name" value="WD40_repeat_dom_sf"/>
</dbReference>
<evidence type="ECO:0000256" key="1">
    <source>
        <dbReference type="ARBA" id="ARBA00004138"/>
    </source>
</evidence>
<sequence>MEIPAKSVSIHGDYFRPAISQSKENVVQNEGAEDEYDTYGDSEWEIDVASESTLDSAYSEFEKELATETQPSKEGINQPHRSTAGLNDVPMHKYPFKLKQNEEGNILTVHNTIKSVDKDLRIRIAAYCFNEMSNKLVVIDRRGNIYIFDFVCKRYWRLGFIVPEATLLRASPLVHNEYIVGTESGYVFIFNVEKASMVHTKVGDDAINEISFGNRLDSNTASNNLIRLGATAVLLNFTTLQLSHRLEFDHSRYTLKFASYLPKSDKFFTCFTNDAVHLWSSSNLGTVYISQPIKARDRTIRLMRGDTSKIPEIALRAEYDEEEDNLDDELAFKYDDQHFSDGKLLAYTFSPNGNKLLLSTVDGYLMMLNTASLDLEKLFKLRDFILKQFMLLAQPKNRILFAITATGMAVMLDLLQTEYKLIVQRSNALSLSVSRDGKLLSILSKSGEVNVWSTCRLYNSLHAQTKCISQVRAALKQPAVKLAGLVSGPMNQELRKLLKRERLEAMLAEYGFYPEKYRFIIWSVLLELPSNTAQFQELLKHGQPQVVKQRAAKIKLKSDAQRRGVIKVWSCLAHWCKVFGHTDFMPDLIYPFVKQMTKNSLVVFELLVTLLLNHLALCFEFHPMPPGNYLALCENVLQVHDKQLSKFYGAMDVQPKDYAWSLLTNGFAEVLDEQQWLVLWDNILTNPPYYIVFVIVAYNMMQREIIMRLPEKSEVVDFFHEQTPIDVTKWLNRARKLMSNCATEVHPERFMAPFKPIPKGVYPKFLKYPREWIEQQEQLSDELMKQQQEIDARLRKLELEEIQMKERLQEGLKQEEHARRIKEMEQLYQDTIQREEERIACHRKMLLTYQMEARQRKCQVLSKLQETEQRRKILEMEKDIDGLMRSVERERRRQNQEMLFAEDEIRNQEMELMAQRYSSCLLDSPLTVKYYEEVQKMRNESDKLKKQLREMAMEQVQSSTEQPSTPSKLKAIEYSIHEIQQELTDILNSESNSQ</sequence>